<dbReference type="PANTHER" id="PTHR34706:SF1">
    <property type="entry name" value="VWFA DOMAIN-CONTAINING PROTEIN"/>
    <property type="match status" value="1"/>
</dbReference>
<evidence type="ECO:0000259" key="1">
    <source>
        <dbReference type="PROSITE" id="PS50234"/>
    </source>
</evidence>
<dbReference type="PANTHER" id="PTHR34706">
    <property type="entry name" value="SLR1338 PROTEIN"/>
    <property type="match status" value="1"/>
</dbReference>
<evidence type="ECO:0000313" key="2">
    <source>
        <dbReference type="EMBL" id="CAE6396775.1"/>
    </source>
</evidence>
<sequence>MFSKIKEKLRGDRTPELPTIDLDKEDALAQLMYYDTQFLIDDSGSMAGSRWNEAREALMGLAQHTLKHDQDGIEIFFLNDVNNGGSVKNDEQVRQLFYAVKPDGSTPIGHRLEELLSAYMARIEGAKTKSGGQDPSKSGIKPLNLIVITDGVPTDDPESVIIAAARRLDAGQFSLTQVGIQFIQVGDDKGASKALKELDSHLHKDHDVRDIVDTRPFSGKKLTPELLMAMLLGGINRRVDQIKKPGKQ</sequence>
<dbReference type="Pfam" id="PF00092">
    <property type="entry name" value="VWA"/>
    <property type="match status" value="1"/>
</dbReference>
<accession>A0A8H3A2J1</accession>
<gene>
    <name evidence="2" type="ORF">RDB_LOCUS28990</name>
</gene>
<organism evidence="2 3">
    <name type="scientific">Rhizoctonia solani</name>
    <dbReference type="NCBI Taxonomy" id="456999"/>
    <lineage>
        <taxon>Eukaryota</taxon>
        <taxon>Fungi</taxon>
        <taxon>Dikarya</taxon>
        <taxon>Basidiomycota</taxon>
        <taxon>Agaricomycotina</taxon>
        <taxon>Agaricomycetes</taxon>
        <taxon>Cantharellales</taxon>
        <taxon>Ceratobasidiaceae</taxon>
        <taxon>Rhizoctonia</taxon>
    </lineage>
</organism>
<comment type="caution">
    <text evidence="2">The sequence shown here is derived from an EMBL/GenBank/DDBJ whole genome shotgun (WGS) entry which is preliminary data.</text>
</comment>
<protein>
    <recommendedName>
        <fullName evidence="1">VWFA domain-containing protein</fullName>
    </recommendedName>
</protein>
<dbReference type="SMART" id="SM00327">
    <property type="entry name" value="VWA"/>
    <property type="match status" value="1"/>
</dbReference>
<reference evidence="2" key="1">
    <citation type="submission" date="2021-01" db="EMBL/GenBank/DDBJ databases">
        <authorList>
            <person name="Kaushik A."/>
        </authorList>
    </citation>
    <scope>NUCLEOTIDE SEQUENCE</scope>
    <source>
        <strain evidence="2">AG1-1B</strain>
    </source>
</reference>
<dbReference type="AlphaFoldDB" id="A0A8H3A2J1"/>
<dbReference type="Gene3D" id="3.40.50.410">
    <property type="entry name" value="von Willebrand factor, type A domain"/>
    <property type="match status" value="1"/>
</dbReference>
<dbReference type="PROSITE" id="PS50234">
    <property type="entry name" value="VWFA"/>
    <property type="match status" value="1"/>
</dbReference>
<name>A0A8H3A2J1_9AGAM</name>
<dbReference type="Proteomes" id="UP000663826">
    <property type="component" value="Unassembled WGS sequence"/>
</dbReference>
<dbReference type="InterPro" id="IPR002035">
    <property type="entry name" value="VWF_A"/>
</dbReference>
<dbReference type="SUPFAM" id="SSF53300">
    <property type="entry name" value="vWA-like"/>
    <property type="match status" value="1"/>
</dbReference>
<dbReference type="EMBL" id="CAJMWQ010000911">
    <property type="protein sequence ID" value="CAE6396775.1"/>
    <property type="molecule type" value="Genomic_DNA"/>
</dbReference>
<dbReference type="InterPro" id="IPR036465">
    <property type="entry name" value="vWFA_dom_sf"/>
</dbReference>
<feature type="domain" description="VWFA" evidence="1">
    <location>
        <begin position="35"/>
        <end position="231"/>
    </location>
</feature>
<proteinExistence type="predicted"/>
<evidence type="ECO:0000313" key="3">
    <source>
        <dbReference type="Proteomes" id="UP000663826"/>
    </source>
</evidence>